<evidence type="ECO:0000256" key="1">
    <source>
        <dbReference type="SAM" id="MobiDB-lite"/>
    </source>
</evidence>
<dbReference type="RefSeq" id="WP_252960709.1">
    <property type="nucleotide sequence ID" value="NZ_CAMIPH010000001.1"/>
</dbReference>
<feature type="compositionally biased region" description="Polar residues" evidence="1">
    <location>
        <begin position="48"/>
        <end position="58"/>
    </location>
</feature>
<feature type="region of interest" description="Disordered" evidence="1">
    <location>
        <begin position="23"/>
        <end position="59"/>
    </location>
</feature>
<gene>
    <name evidence="2" type="ORF">KFQ06_15680</name>
</gene>
<dbReference type="Proteomes" id="UP001056873">
    <property type="component" value="Chromosome"/>
</dbReference>
<organism evidence="2 3">
    <name type="scientific">Serratia entomophila</name>
    <dbReference type="NCBI Taxonomy" id="42906"/>
    <lineage>
        <taxon>Bacteria</taxon>
        <taxon>Pseudomonadati</taxon>
        <taxon>Pseudomonadota</taxon>
        <taxon>Gammaproteobacteria</taxon>
        <taxon>Enterobacterales</taxon>
        <taxon>Yersiniaceae</taxon>
        <taxon>Serratia</taxon>
    </lineage>
</organism>
<evidence type="ECO:0000313" key="3">
    <source>
        <dbReference type="Proteomes" id="UP001056873"/>
    </source>
</evidence>
<name>A0ABY5CP69_9GAMM</name>
<proteinExistence type="predicted"/>
<dbReference type="EMBL" id="CP074347">
    <property type="protein sequence ID" value="USU99489.1"/>
    <property type="molecule type" value="Genomic_DNA"/>
</dbReference>
<evidence type="ECO:0000313" key="2">
    <source>
        <dbReference type="EMBL" id="USU99489.1"/>
    </source>
</evidence>
<protein>
    <submittedName>
        <fullName evidence="2">Uncharacterized protein</fullName>
    </submittedName>
</protein>
<reference evidence="2" key="1">
    <citation type="journal article" date="2022" name="BMC Genomics">
        <title>Genome sequence of the entomopathogenic Serratia entomophila isolate 626 and characterisation of the species specific itaconate degradation pathway.</title>
        <authorList>
            <person name="Vaughan A.L."/>
            <person name="Altermann E."/>
            <person name="Glare T.R."/>
            <person name="Hurst M.R.H."/>
        </authorList>
    </citation>
    <scope>NUCLEOTIDE SEQUENCE</scope>
    <source>
        <strain evidence="2">626</strain>
    </source>
</reference>
<sequence length="74" mass="8210">MIFNHTAFSALIQDVRFSLKAAPNAADQSDKPASAAAGENGEKRVEGKQQSQFNNDLTSYLGKYPTIDYRLQHH</sequence>
<accession>A0ABY5CP69</accession>
<keyword evidence="3" id="KW-1185">Reference proteome</keyword>